<proteinExistence type="predicted"/>
<keyword evidence="4" id="KW-1185">Reference proteome</keyword>
<sequence length="214" mass="22925">MFDRAELEIAIGVTLAGAILLGWLLHVLWRRLAPVPTSHAGRIAVLSKRLHEAEEARDAAIEARIAAEAALDAQNSELQRSSSQQEARLNSAAARREAELERALAEVTADRDASMTELRAARARVEELEARLAEAQDTLSAPTKAATTPSEAQGASALQSAPKTDTSEPPKPQTRSRRKSSTRKKPAPTGSSSTGRRSRSARKPSESETDGEGS</sequence>
<feature type="region of interest" description="Disordered" evidence="1">
    <location>
        <begin position="135"/>
        <end position="214"/>
    </location>
</feature>
<dbReference type="RefSeq" id="WP_200612232.1">
    <property type="nucleotide sequence ID" value="NZ_JAEHHL010000010.1"/>
</dbReference>
<name>A0A8J7MAL0_9RHOB</name>
<dbReference type="EMBL" id="JAEHHL010000010">
    <property type="protein sequence ID" value="MBK0400773.1"/>
    <property type="molecule type" value="Genomic_DNA"/>
</dbReference>
<feature type="compositionally biased region" description="Polar residues" evidence="1">
    <location>
        <begin position="137"/>
        <end position="164"/>
    </location>
</feature>
<evidence type="ECO:0000313" key="4">
    <source>
        <dbReference type="Proteomes" id="UP000655420"/>
    </source>
</evidence>
<feature type="transmembrane region" description="Helical" evidence="2">
    <location>
        <begin position="7"/>
        <end position="29"/>
    </location>
</feature>
<protein>
    <submittedName>
        <fullName evidence="3">Uncharacterized protein</fullName>
    </submittedName>
</protein>
<keyword evidence="2" id="KW-1133">Transmembrane helix</keyword>
<comment type="caution">
    <text evidence="3">The sequence shown here is derived from an EMBL/GenBank/DDBJ whole genome shotgun (WGS) entry which is preliminary data.</text>
</comment>
<feature type="compositionally biased region" description="Basic residues" evidence="1">
    <location>
        <begin position="174"/>
        <end position="186"/>
    </location>
</feature>
<keyword evidence="2" id="KW-0472">Membrane</keyword>
<organism evidence="3 4">
    <name type="scientific">Thermohalobaculum xanthum</name>
    <dbReference type="NCBI Taxonomy" id="2753746"/>
    <lineage>
        <taxon>Bacteria</taxon>
        <taxon>Pseudomonadati</taxon>
        <taxon>Pseudomonadota</taxon>
        <taxon>Alphaproteobacteria</taxon>
        <taxon>Rhodobacterales</taxon>
        <taxon>Paracoccaceae</taxon>
        <taxon>Thermohalobaculum</taxon>
    </lineage>
</organism>
<dbReference type="Proteomes" id="UP000655420">
    <property type="component" value="Unassembled WGS sequence"/>
</dbReference>
<reference evidence="3" key="1">
    <citation type="submission" date="2020-12" db="EMBL/GenBank/DDBJ databases">
        <title>Bacterial taxonomy.</title>
        <authorList>
            <person name="Pan X."/>
        </authorList>
    </citation>
    <scope>NUCLEOTIDE SEQUENCE</scope>
    <source>
        <strain evidence="3">M0105</strain>
    </source>
</reference>
<keyword evidence="2" id="KW-0812">Transmembrane</keyword>
<dbReference type="AlphaFoldDB" id="A0A8J7MAL0"/>
<gene>
    <name evidence="3" type="ORF">H0I76_16355</name>
</gene>
<evidence type="ECO:0000256" key="2">
    <source>
        <dbReference type="SAM" id="Phobius"/>
    </source>
</evidence>
<evidence type="ECO:0000256" key="1">
    <source>
        <dbReference type="SAM" id="MobiDB-lite"/>
    </source>
</evidence>
<accession>A0A8J7MAL0</accession>
<evidence type="ECO:0000313" key="3">
    <source>
        <dbReference type="EMBL" id="MBK0400773.1"/>
    </source>
</evidence>